<protein>
    <submittedName>
        <fullName evidence="2">Uncharacterized protein</fullName>
    </submittedName>
</protein>
<feature type="transmembrane region" description="Helical" evidence="1">
    <location>
        <begin position="48"/>
        <end position="72"/>
    </location>
</feature>
<organism evidence="2 3">
    <name type="scientific">Saccharibacter floricola DSM 15669</name>
    <dbReference type="NCBI Taxonomy" id="1123227"/>
    <lineage>
        <taxon>Bacteria</taxon>
        <taxon>Pseudomonadati</taxon>
        <taxon>Pseudomonadota</taxon>
        <taxon>Alphaproteobacteria</taxon>
        <taxon>Acetobacterales</taxon>
        <taxon>Acetobacteraceae</taxon>
        <taxon>Saccharibacter</taxon>
    </lineage>
</organism>
<gene>
    <name evidence="2" type="ORF">AA15669_0883</name>
</gene>
<accession>A0ABQ0NYK8</accession>
<keyword evidence="1" id="KW-0472">Membrane</keyword>
<proteinExistence type="predicted"/>
<keyword evidence="1" id="KW-0812">Transmembrane</keyword>
<keyword evidence="1" id="KW-1133">Transmembrane helix</keyword>
<dbReference type="RefSeq" id="WP_018980597.1">
    <property type="nucleotide sequence ID" value="NZ_BAQD01000011.1"/>
</dbReference>
<dbReference type="EMBL" id="BAQD01000011">
    <property type="protein sequence ID" value="GBQ06326.1"/>
    <property type="molecule type" value="Genomic_DNA"/>
</dbReference>
<dbReference type="Proteomes" id="UP001062901">
    <property type="component" value="Unassembled WGS sequence"/>
</dbReference>
<sequence>MTRLIIVTPCVLALTLFFMRLYDLWLPSSVIALMLDVSKHYDCDTAWLYTGGAVLLCLPCAVMVTASIAALARSWRRLQ</sequence>
<keyword evidence="3" id="KW-1185">Reference proteome</keyword>
<evidence type="ECO:0000256" key="1">
    <source>
        <dbReference type="SAM" id="Phobius"/>
    </source>
</evidence>
<evidence type="ECO:0000313" key="3">
    <source>
        <dbReference type="Proteomes" id="UP001062901"/>
    </source>
</evidence>
<reference evidence="2" key="1">
    <citation type="submission" date="2013-04" db="EMBL/GenBank/DDBJ databases">
        <title>The genome sequencing project of 58 acetic acid bacteria.</title>
        <authorList>
            <person name="Okamoto-Kainuma A."/>
            <person name="Ishikawa M."/>
            <person name="Umino S."/>
            <person name="Koizumi Y."/>
            <person name="Shiwa Y."/>
            <person name="Yoshikawa H."/>
            <person name="Matsutani M."/>
            <person name="Matsushita K."/>
        </authorList>
    </citation>
    <scope>NUCLEOTIDE SEQUENCE</scope>
    <source>
        <strain evidence="2">DSM 15669</strain>
    </source>
</reference>
<name>A0ABQ0NYK8_9PROT</name>
<evidence type="ECO:0000313" key="2">
    <source>
        <dbReference type="EMBL" id="GBQ06326.1"/>
    </source>
</evidence>
<comment type="caution">
    <text evidence="2">The sequence shown here is derived from an EMBL/GenBank/DDBJ whole genome shotgun (WGS) entry which is preliminary data.</text>
</comment>